<organism evidence="2 3">
    <name type="scientific">Rosa chinensis</name>
    <name type="common">China rose</name>
    <dbReference type="NCBI Taxonomy" id="74649"/>
    <lineage>
        <taxon>Eukaryota</taxon>
        <taxon>Viridiplantae</taxon>
        <taxon>Streptophyta</taxon>
        <taxon>Embryophyta</taxon>
        <taxon>Tracheophyta</taxon>
        <taxon>Spermatophyta</taxon>
        <taxon>Magnoliopsida</taxon>
        <taxon>eudicotyledons</taxon>
        <taxon>Gunneridae</taxon>
        <taxon>Pentapetalae</taxon>
        <taxon>rosids</taxon>
        <taxon>fabids</taxon>
        <taxon>Rosales</taxon>
        <taxon>Rosaceae</taxon>
        <taxon>Rosoideae</taxon>
        <taxon>Rosoideae incertae sedis</taxon>
        <taxon>Rosa</taxon>
    </lineage>
</organism>
<name>A0A2P6P1I8_ROSCH</name>
<dbReference type="Gramene" id="PRQ15794">
    <property type="protein sequence ID" value="PRQ15794"/>
    <property type="gene ID" value="RchiOBHm_Chr7g0177331"/>
</dbReference>
<dbReference type="EMBL" id="PDCK01000045">
    <property type="protein sequence ID" value="PRQ15794.1"/>
    <property type="molecule type" value="Genomic_DNA"/>
</dbReference>
<sequence>MSPFGTLKSPSLFGRCVSNPRGSHSFAGPHRGFSGGSSILGPHPSSKTSSLQGHPTCQICNCMGHSALDCYNHLNLSFKGCVSTKKLSAMAASTSSPSSPTWLLDSGANAHITSSLSNLQSPKEYHGSDHINGI</sequence>
<feature type="region of interest" description="Disordered" evidence="1">
    <location>
        <begin position="33"/>
        <end position="53"/>
    </location>
</feature>
<evidence type="ECO:0000256" key="1">
    <source>
        <dbReference type="SAM" id="MobiDB-lite"/>
    </source>
</evidence>
<comment type="caution">
    <text evidence="2">The sequence shown here is derived from an EMBL/GenBank/DDBJ whole genome shotgun (WGS) entry which is preliminary data.</text>
</comment>
<evidence type="ECO:0000313" key="2">
    <source>
        <dbReference type="EMBL" id="PRQ15794.1"/>
    </source>
</evidence>
<protein>
    <submittedName>
        <fullName evidence="2">Putative transcription factor interactor and regulator CCHC(Zn) family</fullName>
    </submittedName>
</protein>
<accession>A0A2P6P1I8</accession>
<evidence type="ECO:0000313" key="3">
    <source>
        <dbReference type="Proteomes" id="UP000238479"/>
    </source>
</evidence>
<reference evidence="2 3" key="1">
    <citation type="journal article" date="2018" name="Nat. Genet.">
        <title>The Rosa genome provides new insights in the design of modern roses.</title>
        <authorList>
            <person name="Bendahmane M."/>
        </authorList>
    </citation>
    <scope>NUCLEOTIDE SEQUENCE [LARGE SCALE GENOMIC DNA]</scope>
    <source>
        <strain evidence="3">cv. Old Blush</strain>
    </source>
</reference>
<proteinExistence type="predicted"/>
<dbReference type="Proteomes" id="UP000238479">
    <property type="component" value="Chromosome 7"/>
</dbReference>
<keyword evidence="3" id="KW-1185">Reference proteome</keyword>
<gene>
    <name evidence="2" type="ORF">RchiOBHm_Chr7g0177331</name>
</gene>
<dbReference type="AlphaFoldDB" id="A0A2P6P1I8"/>